<keyword evidence="3" id="KW-0029">Amino-acid transport</keyword>
<evidence type="ECO:0000256" key="3">
    <source>
        <dbReference type="ARBA" id="ARBA00022970"/>
    </source>
</evidence>
<gene>
    <name evidence="5" type="ORF">UFOPK3461_00055</name>
</gene>
<organism evidence="5">
    <name type="scientific">freshwater metagenome</name>
    <dbReference type="NCBI Taxonomy" id="449393"/>
    <lineage>
        <taxon>unclassified sequences</taxon>
        <taxon>metagenomes</taxon>
        <taxon>ecological metagenomes</taxon>
    </lineage>
</organism>
<dbReference type="CDD" id="cd06342">
    <property type="entry name" value="PBP1_ABC_LIVBP-like"/>
    <property type="match status" value="1"/>
</dbReference>
<dbReference type="GO" id="GO:0006865">
    <property type="term" value="P:amino acid transport"/>
    <property type="evidence" value="ECO:0007669"/>
    <property type="project" value="UniProtKB-KW"/>
</dbReference>
<evidence type="ECO:0000259" key="4">
    <source>
        <dbReference type="Pfam" id="PF13458"/>
    </source>
</evidence>
<feature type="domain" description="Leucine-binding protein" evidence="4">
    <location>
        <begin position="32"/>
        <end position="366"/>
    </location>
</feature>
<evidence type="ECO:0000256" key="1">
    <source>
        <dbReference type="ARBA" id="ARBA00022448"/>
    </source>
</evidence>
<dbReference type="PANTHER" id="PTHR47151:SF2">
    <property type="entry name" value="AMINO ACID BINDING PROTEIN"/>
    <property type="match status" value="1"/>
</dbReference>
<dbReference type="InterPro" id="IPR028081">
    <property type="entry name" value="Leu-bd"/>
</dbReference>
<dbReference type="PANTHER" id="PTHR47151">
    <property type="entry name" value="LEU/ILE/VAL-BINDING ABC TRANSPORTER SUBUNIT"/>
    <property type="match status" value="1"/>
</dbReference>
<dbReference type="AlphaFoldDB" id="A0A6J7DFW2"/>
<dbReference type="InterPro" id="IPR000709">
    <property type="entry name" value="Leu_Ile_Val-bd"/>
</dbReference>
<name>A0A6J7DFW2_9ZZZZ</name>
<dbReference type="SUPFAM" id="SSF53822">
    <property type="entry name" value="Periplasmic binding protein-like I"/>
    <property type="match status" value="1"/>
</dbReference>
<dbReference type="PRINTS" id="PR00337">
    <property type="entry name" value="LEUILEVALBP"/>
</dbReference>
<sequence>MNKKFTRGLALAASAALVFGAVATTQANAASEVTIAVQGPFTGDYAQLGVDQYPGAQFAVAKYNATKPKVKIKLIKADSQCDGTVAANVAPGIAANAAVVGVIGTSCSGEARNSIPSYKAAGLAMVSPSATAVDLTDPLSKNNGSPVFHRVVVNDATQGPALAKYATLGLKKPKVFLIDDKSPYGAGLIVAVKDALPAYGTVAGQDSVPVPLSDWTSVVSKVKASGAAVVIYGGYDADAAKFVKALRDNGYKGIFAGGDGVDTSAFPGLAGSAAEGVRMTAPDVPFDTLVSKAVLKDFQKITGVKVPGLYVTSAYDSANIYIDCIKKGNTTRSTILDCVNDGLWKGIGGGAISFDQDGDVIGGAAVGGYLVKKGKIIYDKKL</sequence>
<proteinExistence type="predicted"/>
<keyword evidence="1" id="KW-0813">Transport</keyword>
<accession>A0A6J7DFW2</accession>
<dbReference type="Gene3D" id="3.40.50.2300">
    <property type="match status" value="2"/>
</dbReference>
<dbReference type="EMBL" id="CAFBLW010000002">
    <property type="protein sequence ID" value="CAB4866073.1"/>
    <property type="molecule type" value="Genomic_DNA"/>
</dbReference>
<evidence type="ECO:0000256" key="2">
    <source>
        <dbReference type="ARBA" id="ARBA00022729"/>
    </source>
</evidence>
<reference evidence="5" key="1">
    <citation type="submission" date="2020-05" db="EMBL/GenBank/DDBJ databases">
        <authorList>
            <person name="Chiriac C."/>
            <person name="Salcher M."/>
            <person name="Ghai R."/>
            <person name="Kavagutti S V."/>
        </authorList>
    </citation>
    <scope>NUCLEOTIDE SEQUENCE</scope>
</reference>
<dbReference type="Pfam" id="PF13458">
    <property type="entry name" value="Peripla_BP_6"/>
    <property type="match status" value="1"/>
</dbReference>
<keyword evidence="2" id="KW-0732">Signal</keyword>
<evidence type="ECO:0000313" key="5">
    <source>
        <dbReference type="EMBL" id="CAB4866073.1"/>
    </source>
</evidence>
<protein>
    <submittedName>
        <fullName evidence="5">Unannotated protein</fullName>
    </submittedName>
</protein>
<dbReference type="InterPro" id="IPR028082">
    <property type="entry name" value="Peripla_BP_I"/>
</dbReference>